<protein>
    <submittedName>
        <fullName evidence="1">Uncharacterized protein</fullName>
    </submittedName>
</protein>
<accession>A0AAE8KCJ0</accession>
<dbReference type="RefSeq" id="WP_125442330.1">
    <property type="nucleotide sequence ID" value="NZ_RJOO01000002.1"/>
</dbReference>
<sequence>MKEYSVIYNQRYFAIVEDKVADIISRISRSNRVHRLDDSDVWDDVIENYQDCNMQYVVLDEDDSEMICDYFG</sequence>
<reference evidence="1 2" key="1">
    <citation type="submission" date="2018-11" db="EMBL/GenBank/DDBJ databases">
        <title>Species Designations Belie Phenotypic and Genotypic Heterogeneity in Oral Streptococci.</title>
        <authorList>
            <person name="Velsko I."/>
        </authorList>
    </citation>
    <scope>NUCLEOTIDE SEQUENCE [LARGE SCALE GENOMIC DNA]</scope>
    <source>
        <strain evidence="1 2">KLC02</strain>
    </source>
</reference>
<evidence type="ECO:0000313" key="2">
    <source>
        <dbReference type="Proteomes" id="UP000267137"/>
    </source>
</evidence>
<evidence type="ECO:0000313" key="1">
    <source>
        <dbReference type="EMBL" id="RSJ23698.1"/>
    </source>
</evidence>
<name>A0AAE8KCJ0_STRIT</name>
<dbReference type="EMBL" id="RJOO01000002">
    <property type="protein sequence ID" value="RSJ23698.1"/>
    <property type="molecule type" value="Genomic_DNA"/>
</dbReference>
<dbReference type="AlphaFoldDB" id="A0AAE8KCJ0"/>
<dbReference type="Proteomes" id="UP000267137">
    <property type="component" value="Unassembled WGS sequence"/>
</dbReference>
<gene>
    <name evidence="1" type="ORF">D8827_04105</name>
</gene>
<proteinExistence type="predicted"/>
<comment type="caution">
    <text evidence="1">The sequence shown here is derived from an EMBL/GenBank/DDBJ whole genome shotgun (WGS) entry which is preliminary data.</text>
</comment>
<organism evidence="1 2">
    <name type="scientific">Streptococcus intermedius</name>
    <dbReference type="NCBI Taxonomy" id="1338"/>
    <lineage>
        <taxon>Bacteria</taxon>
        <taxon>Bacillati</taxon>
        <taxon>Bacillota</taxon>
        <taxon>Bacilli</taxon>
        <taxon>Lactobacillales</taxon>
        <taxon>Streptococcaceae</taxon>
        <taxon>Streptococcus</taxon>
        <taxon>Streptococcus anginosus group</taxon>
    </lineage>
</organism>